<proteinExistence type="predicted"/>
<name>A0ABT9MYP4_9ACTN</name>
<gene>
    <name evidence="1" type="ORF">J2S43_005084</name>
</gene>
<evidence type="ECO:0008006" key="3">
    <source>
        <dbReference type="Google" id="ProtNLM"/>
    </source>
</evidence>
<protein>
    <recommendedName>
        <fullName evidence="3">DUF4303 domain-containing protein</fullName>
    </recommendedName>
</protein>
<organism evidence="1 2">
    <name type="scientific">Catenuloplanes nepalensis</name>
    <dbReference type="NCBI Taxonomy" id="587533"/>
    <lineage>
        <taxon>Bacteria</taxon>
        <taxon>Bacillati</taxon>
        <taxon>Actinomycetota</taxon>
        <taxon>Actinomycetes</taxon>
        <taxon>Micromonosporales</taxon>
        <taxon>Micromonosporaceae</taxon>
        <taxon>Catenuloplanes</taxon>
    </lineage>
</organism>
<keyword evidence="2" id="KW-1185">Reference proteome</keyword>
<dbReference type="EMBL" id="JAUSRA010000001">
    <property type="protein sequence ID" value="MDP9796572.1"/>
    <property type="molecule type" value="Genomic_DNA"/>
</dbReference>
<evidence type="ECO:0000313" key="2">
    <source>
        <dbReference type="Proteomes" id="UP001240984"/>
    </source>
</evidence>
<dbReference type="RefSeq" id="WP_306833246.1">
    <property type="nucleotide sequence ID" value="NZ_JAUSRA010000001.1"/>
</dbReference>
<evidence type="ECO:0000313" key="1">
    <source>
        <dbReference type="EMBL" id="MDP9796572.1"/>
    </source>
</evidence>
<comment type="caution">
    <text evidence="1">The sequence shown here is derived from an EMBL/GenBank/DDBJ whole genome shotgun (WGS) entry which is preliminary data.</text>
</comment>
<reference evidence="1 2" key="1">
    <citation type="submission" date="2023-07" db="EMBL/GenBank/DDBJ databases">
        <title>Sequencing the genomes of 1000 actinobacteria strains.</title>
        <authorList>
            <person name="Klenk H.-P."/>
        </authorList>
    </citation>
    <scope>NUCLEOTIDE SEQUENCE [LARGE SCALE GENOMIC DNA]</scope>
    <source>
        <strain evidence="1 2">DSM 44710</strain>
    </source>
</reference>
<accession>A0ABT9MYP4</accession>
<dbReference type="Proteomes" id="UP001240984">
    <property type="component" value="Unassembled WGS sequence"/>
</dbReference>
<sequence length="178" mass="18873">MTTEPIESTGSAPFTDLSPVIHATTRWLLSAYPPRPGFLSFRLAEEQVRAAVAIAARLRYPTDLEAGLLLITGTGGAGRLDWLTGSDVHPTPGEPWRAQVDEVLASWAAALLTDADLAVAATAIAPVPEDVDRLTAPDARDLAAAAELRHPDAMHAISALHLPELTRTLAAAGFRGWL</sequence>